<evidence type="ECO:0000259" key="3">
    <source>
        <dbReference type="Pfam" id="PF24872"/>
    </source>
</evidence>
<protein>
    <submittedName>
        <fullName evidence="5">Uncharacterized protein conserved in archaea</fullName>
    </submittedName>
</protein>
<feature type="compositionally biased region" description="Polar residues" evidence="1">
    <location>
        <begin position="41"/>
        <end position="52"/>
    </location>
</feature>
<dbReference type="InterPro" id="IPR056758">
    <property type="entry name" value="DUF2110_N"/>
</dbReference>
<evidence type="ECO:0000313" key="5">
    <source>
        <dbReference type="EMBL" id="ERG94675.1"/>
    </source>
</evidence>
<dbReference type="AlphaFoldDB" id="U1NCL5"/>
<accession>U1NCL5</accession>
<feature type="region of interest" description="Disordered" evidence="1">
    <location>
        <begin position="24"/>
        <end position="62"/>
    </location>
</feature>
<proteinExistence type="predicted"/>
<dbReference type="EMBL" id="KE356561">
    <property type="protein sequence ID" value="ERG94675.1"/>
    <property type="molecule type" value="Genomic_DNA"/>
</dbReference>
<reference evidence="5 6" key="1">
    <citation type="journal article" date="2013" name="PLoS ONE">
        <title>Assembly-driven community genomics of a hypersaline microbial ecosystem.</title>
        <authorList>
            <person name="Podell S."/>
            <person name="Ugalde J.A."/>
            <person name="Narasingarao P."/>
            <person name="Banfield J.F."/>
            <person name="Heidelberg K.B."/>
            <person name="Allen E.E."/>
        </authorList>
    </citation>
    <scope>NUCLEOTIDE SEQUENCE [LARGE SCALE GENOMIC DNA]</scope>
    <source>
        <strain evidence="6">J07HQW2</strain>
    </source>
</reference>
<name>U1NCL5_9EURY</name>
<dbReference type="InterPro" id="IPR056757">
    <property type="entry name" value="DUF2110_C"/>
</dbReference>
<dbReference type="HOGENOM" id="CLU_082927_0_0_2"/>
<dbReference type="Pfam" id="PF09883">
    <property type="entry name" value="DUF2110"/>
    <property type="match status" value="1"/>
</dbReference>
<dbReference type="Proteomes" id="UP000030710">
    <property type="component" value="Unassembled WGS sequence"/>
</dbReference>
<dbReference type="eggNOG" id="arCOG04612">
    <property type="taxonomic scope" value="Archaea"/>
</dbReference>
<evidence type="ECO:0000259" key="2">
    <source>
        <dbReference type="Pfam" id="PF09883"/>
    </source>
</evidence>
<feature type="domain" description="DUF2110" evidence="3">
    <location>
        <begin position="67"/>
        <end position="138"/>
    </location>
</feature>
<evidence type="ECO:0000313" key="6">
    <source>
        <dbReference type="Proteomes" id="UP000030710"/>
    </source>
</evidence>
<evidence type="ECO:0000259" key="4">
    <source>
        <dbReference type="Pfam" id="PF24873"/>
    </source>
</evidence>
<dbReference type="InterPro" id="IPR056756">
    <property type="entry name" value="DUF2110_central"/>
</dbReference>
<gene>
    <name evidence="5" type="ORF">J07HQW2_01112</name>
</gene>
<evidence type="ECO:0000256" key="1">
    <source>
        <dbReference type="SAM" id="MobiDB-lite"/>
    </source>
</evidence>
<sequence>MGYEDHISSVDVAQLASPPNCIIKAGSDLDSDESSIDDPKNTAQTEQRSNTKTRGHLDADTDSDTADVILGTKCYVGGDARDRALDSMGSLIRNDIDELTVSWSVDIRDDEFITVTLTGSDATVASNLLAETWGEIYPSTERTDGEIYTGTLSSWDENGWTLDVGDEHVMIPASELGLGQGSPTQIRERFGVVQHTPVQFIAGETPQLADSTRDQLYEWTREAGSGRVNVNSATRGEVRATVNRAGHADDIVTVDRLGLLEQSVICTEDTDPPGLIASIGSYLRAELKCVLT</sequence>
<feature type="domain" description="DUF2110" evidence="2">
    <location>
        <begin position="143"/>
        <end position="220"/>
    </location>
</feature>
<feature type="domain" description="DUF2110" evidence="4">
    <location>
        <begin position="226"/>
        <end position="290"/>
    </location>
</feature>
<dbReference type="Pfam" id="PF24873">
    <property type="entry name" value="DUF2110_C"/>
    <property type="match status" value="1"/>
</dbReference>
<dbReference type="STRING" id="1238425.J07HQW2_01112"/>
<dbReference type="Pfam" id="PF24872">
    <property type="entry name" value="DUF2110_N"/>
    <property type="match status" value="1"/>
</dbReference>
<organism evidence="5 6">
    <name type="scientific">Haloquadratum walsbyi J07HQW2</name>
    <dbReference type="NCBI Taxonomy" id="1238425"/>
    <lineage>
        <taxon>Archaea</taxon>
        <taxon>Methanobacteriati</taxon>
        <taxon>Methanobacteriota</taxon>
        <taxon>Stenosarchaea group</taxon>
        <taxon>Halobacteria</taxon>
        <taxon>Halobacteriales</taxon>
        <taxon>Haloferacaceae</taxon>
        <taxon>Haloquadratum</taxon>
    </lineage>
</organism>